<keyword evidence="2" id="KW-1185">Reference proteome</keyword>
<organism evidence="1 2">
    <name type="scientific">Genlisea aurea</name>
    <dbReference type="NCBI Taxonomy" id="192259"/>
    <lineage>
        <taxon>Eukaryota</taxon>
        <taxon>Viridiplantae</taxon>
        <taxon>Streptophyta</taxon>
        <taxon>Embryophyta</taxon>
        <taxon>Tracheophyta</taxon>
        <taxon>Spermatophyta</taxon>
        <taxon>Magnoliopsida</taxon>
        <taxon>eudicotyledons</taxon>
        <taxon>Gunneridae</taxon>
        <taxon>Pentapetalae</taxon>
        <taxon>asterids</taxon>
        <taxon>lamiids</taxon>
        <taxon>Lamiales</taxon>
        <taxon>Lentibulariaceae</taxon>
        <taxon>Genlisea</taxon>
    </lineage>
</organism>
<dbReference type="Proteomes" id="UP000015453">
    <property type="component" value="Unassembled WGS sequence"/>
</dbReference>
<feature type="non-terminal residue" evidence="1">
    <location>
        <position position="1"/>
    </location>
</feature>
<comment type="caution">
    <text evidence="1">The sequence shown here is derived from an EMBL/GenBank/DDBJ whole genome shotgun (WGS) entry which is preliminary data.</text>
</comment>
<dbReference type="AlphaFoldDB" id="S8E1L7"/>
<reference evidence="1 2" key="1">
    <citation type="journal article" date="2013" name="BMC Genomics">
        <title>The miniature genome of a carnivorous plant Genlisea aurea contains a low number of genes and short non-coding sequences.</title>
        <authorList>
            <person name="Leushkin E.V."/>
            <person name="Sutormin R.A."/>
            <person name="Nabieva E.R."/>
            <person name="Penin A.A."/>
            <person name="Kondrashov A.S."/>
            <person name="Logacheva M.D."/>
        </authorList>
    </citation>
    <scope>NUCLEOTIDE SEQUENCE [LARGE SCALE GENOMIC DNA]</scope>
</reference>
<dbReference type="EMBL" id="AUSU01002071">
    <property type="protein sequence ID" value="EPS69553.1"/>
    <property type="molecule type" value="Genomic_DNA"/>
</dbReference>
<evidence type="ECO:0000313" key="2">
    <source>
        <dbReference type="Proteomes" id="UP000015453"/>
    </source>
</evidence>
<evidence type="ECO:0000313" key="1">
    <source>
        <dbReference type="EMBL" id="EPS69553.1"/>
    </source>
</evidence>
<protein>
    <submittedName>
        <fullName evidence="1">Uncharacterized protein</fullName>
    </submittedName>
</protein>
<sequence>VKENLEFLGQQGFKVNEQVIQTLTKQIIDKYEFSQSERKKEQELSTELTRFIDNLTQQTHTLHLWNATDKDNTKKIKNINELINQVESKLKEIDLTYSEAGVVPEKITGLVESCSEKINLIQEKLVECVQVSLKSYQQ</sequence>
<name>S8E1L7_9LAMI</name>
<proteinExistence type="predicted"/>
<accession>S8E1L7</accession>
<feature type="non-terminal residue" evidence="1">
    <location>
        <position position="138"/>
    </location>
</feature>
<gene>
    <name evidence="1" type="ORF">M569_05214</name>
</gene>